<keyword evidence="3" id="KW-0813">Transport</keyword>
<evidence type="ECO:0000256" key="1">
    <source>
        <dbReference type="ARBA" id="ARBA00008144"/>
    </source>
</evidence>
<keyword evidence="10" id="KW-1185">Reference proteome</keyword>
<dbReference type="Pfam" id="PF12783">
    <property type="entry name" value="Sec7-like_HUS"/>
    <property type="match status" value="1"/>
</dbReference>
<gene>
    <name evidence="9" type="ORF">V9T40_014100</name>
</gene>
<reference evidence="9 10" key="1">
    <citation type="submission" date="2024-03" db="EMBL/GenBank/DDBJ databases">
        <title>Adaptation during the transition from Ophiocordyceps entomopathogen to insect associate is accompanied by gene loss and intensified selection.</title>
        <authorList>
            <person name="Ward C.M."/>
            <person name="Onetto C.A."/>
            <person name="Borneman A.R."/>
        </authorList>
    </citation>
    <scope>NUCLEOTIDE SEQUENCE [LARGE SCALE GENOMIC DNA]</scope>
    <source>
        <strain evidence="9">AWRI1</strain>
        <tissue evidence="9">Single Adult Female</tissue>
    </source>
</reference>
<evidence type="ECO:0000256" key="2">
    <source>
        <dbReference type="ARBA" id="ARBA00017134"/>
    </source>
</evidence>
<dbReference type="InterPro" id="IPR032691">
    <property type="entry name" value="Mon2/Sec7/BIG1-like_HUS"/>
</dbReference>
<proteinExistence type="inferred from homology"/>
<dbReference type="EMBL" id="JBBCAQ010000033">
    <property type="protein sequence ID" value="KAK7582655.1"/>
    <property type="molecule type" value="Genomic_DNA"/>
</dbReference>
<keyword evidence="4" id="KW-0653">Protein transport</keyword>
<dbReference type="InterPro" id="IPR032629">
    <property type="entry name" value="DCB_dom"/>
</dbReference>
<evidence type="ECO:0000313" key="9">
    <source>
        <dbReference type="EMBL" id="KAK7582655.1"/>
    </source>
</evidence>
<dbReference type="Pfam" id="PF16213">
    <property type="entry name" value="DCB"/>
    <property type="match status" value="1"/>
</dbReference>
<accession>A0AAN9Y213</accession>
<evidence type="ECO:0000313" key="10">
    <source>
        <dbReference type="Proteomes" id="UP001367676"/>
    </source>
</evidence>
<evidence type="ECO:0000256" key="3">
    <source>
        <dbReference type="ARBA" id="ARBA00022448"/>
    </source>
</evidence>
<dbReference type="InterPro" id="IPR032817">
    <property type="entry name" value="Mon2_C"/>
</dbReference>
<dbReference type="InterPro" id="IPR016024">
    <property type="entry name" value="ARM-type_fold"/>
</dbReference>
<dbReference type="Pfam" id="PF09324">
    <property type="entry name" value="Sec7-like_HDS"/>
    <property type="match status" value="1"/>
</dbReference>
<evidence type="ECO:0000256" key="4">
    <source>
        <dbReference type="ARBA" id="ARBA00022927"/>
    </source>
</evidence>
<organism evidence="9 10">
    <name type="scientific">Parthenolecanium corni</name>
    <dbReference type="NCBI Taxonomy" id="536013"/>
    <lineage>
        <taxon>Eukaryota</taxon>
        <taxon>Metazoa</taxon>
        <taxon>Ecdysozoa</taxon>
        <taxon>Arthropoda</taxon>
        <taxon>Hexapoda</taxon>
        <taxon>Insecta</taxon>
        <taxon>Pterygota</taxon>
        <taxon>Neoptera</taxon>
        <taxon>Paraneoptera</taxon>
        <taxon>Hemiptera</taxon>
        <taxon>Sternorrhyncha</taxon>
        <taxon>Coccoidea</taxon>
        <taxon>Coccidae</taxon>
        <taxon>Parthenolecanium</taxon>
    </lineage>
</organism>
<comment type="similarity">
    <text evidence="1">Belongs to the MON2 family.</text>
</comment>
<feature type="domain" description="Mon2/Sec7/BIG1-like HDS" evidence="5">
    <location>
        <begin position="847"/>
        <end position="921"/>
    </location>
</feature>
<feature type="domain" description="Mon2/Sec7/BIG1-like dimerisation and cyclophilin-binding" evidence="8">
    <location>
        <begin position="10"/>
        <end position="182"/>
    </location>
</feature>
<protein>
    <recommendedName>
        <fullName evidence="2">Protein MON2 homolog</fullName>
    </recommendedName>
</protein>
<feature type="domain" description="Mon2 C-terminal" evidence="7">
    <location>
        <begin position="925"/>
        <end position="1166"/>
    </location>
</feature>
<name>A0AAN9Y213_9HEMI</name>
<dbReference type="GO" id="GO:0015031">
    <property type="term" value="P:protein transport"/>
    <property type="evidence" value="ECO:0007669"/>
    <property type="project" value="UniProtKB-KW"/>
</dbReference>
<dbReference type="Proteomes" id="UP001367676">
    <property type="component" value="Unassembled WGS sequence"/>
</dbReference>
<dbReference type="SUPFAM" id="SSF48371">
    <property type="entry name" value="ARM repeat"/>
    <property type="match status" value="2"/>
</dbReference>
<evidence type="ECO:0000259" key="6">
    <source>
        <dbReference type="Pfam" id="PF12783"/>
    </source>
</evidence>
<comment type="caution">
    <text evidence="9">The sequence shown here is derived from an EMBL/GenBank/DDBJ whole genome shotgun (WGS) entry which is preliminary data.</text>
</comment>
<dbReference type="PANTHER" id="PTHR10663:SF333">
    <property type="entry name" value="PROTEIN MON2 HOMOLOG"/>
    <property type="match status" value="1"/>
</dbReference>
<dbReference type="InterPro" id="IPR015403">
    <property type="entry name" value="Mon2/Sec7/BIG1-like_HDS"/>
</dbReference>
<dbReference type="PANTHER" id="PTHR10663">
    <property type="entry name" value="GUANYL-NUCLEOTIDE EXCHANGE FACTOR"/>
    <property type="match status" value="1"/>
</dbReference>
<dbReference type="Pfam" id="PF16206">
    <property type="entry name" value="Mon2_C"/>
    <property type="match status" value="2"/>
</dbReference>
<evidence type="ECO:0000259" key="5">
    <source>
        <dbReference type="Pfam" id="PF09324"/>
    </source>
</evidence>
<feature type="domain" description="Mon2 C-terminal" evidence="7">
    <location>
        <begin position="1167"/>
        <end position="1644"/>
    </location>
</feature>
<evidence type="ECO:0000259" key="7">
    <source>
        <dbReference type="Pfam" id="PF16206"/>
    </source>
</evidence>
<evidence type="ECO:0000259" key="8">
    <source>
        <dbReference type="Pfam" id="PF16213"/>
    </source>
</evidence>
<sequence>MSRQRGTDENSLKLFETLQNDLKNLSIETKKKFPHIKEACEESIVKLRNVTITSQTPVYNITNQILYPIVQGCETKDPKIVKLCLSMIQKLITHQAVDHKGARFITDTLWMLMESGNEEVKVLQSVTLLLTTNSVVRGDTLAKNLVLCFRLYFGKDPIVMNTAEATVKQLVSLVFERVILEDEQNPSNTNGQANLEELKVPSNTAPKTLRICAADAFLMFQDLVQLVNSDQPHWLHGLTEMSKTFGLQLLESILVKFPSIFFNHPEFSFLLKERVCALVIKLFSPNIKYRNYGQAINPHQSPSFDKPCFPVSIRLLRVVLTLVEKYHNILITECEIFLSLIVKFVDPDKPAWQRAAALEVLFKMTVQPELLLSFCECYDLKTHSTNIFQDIVNCLGAYVQSVFLNPQFSPSDMNHHQTHSQSSGSVGMPIGGGMSTQSGFISRGVFLPIYDSFVVGQAKLIILEYTEKTEPPPVPNGHGLAVAFASFLEIVRSLSTLLEKSSYIKLPKTSDDKENTTPNEVDGTAKSGVPKEKKLYCQLINSSWCGILSALVPLVEGSTDERITEQILKAMQTLASLAGHLELQTPRDAFITAICRASLPPNYSLAILNNVTGNGYHISDGKSQYNLNSYGGNELDYKQQVVAVGTPLPSASSPQGVQQGPVMLTAKNLQCMRALLVFAHSQGSILGSSWLLVLTTIQHLVWILGLKPSTGGSLKAGRSSTDTNAVITTAVMADLPVLSTMLSCLFESSKFLDDVALHHLIDALCKLSQEAMELACCNREPSLFAVAKLLETGLVNLPRVDVLWRPLTNHLLEVCQHPHIRMREWGVEAITYLVKSALQHNYQPCLRDNQKLQTLLLSPLVELSTVPHGDVRQRQLECVLHILHNSGELLTHGWPLILNIVGAISEQHSENLIRIAFQCLQLIVTDFLPLMPWRCLPLCLETTSKFGSQPQELNISLTAIGLMWNIADYFFQNRDKLSQCLQSEIFPECPGNTDMPPFDKLWMCLYTRLSSLCVDTRPAVRKSAGNTLFSTISTHGGLLSSVTWHSVLWQVLFPLLDKVRSLSSSASNKKVDAGGSILIHHSRNTAQKQWAETQVLTLSGVARVFNTKRQLLQTLGNYSKAWSLLLEFIENSALCGSNEVSLAALRSFQEMLYMRDKLSGEDKDLASASDVNLREIWDVAWKVWLRIATESLSRSNNDSEADYPSQQFLATLIQIFPSVFQHIHTRFSSSDLEKLCGVLEAAAGVPVFTESLSYYMPTYETSLTPLQEGILNCIELLQNNALANEENMKRSICPVFEQILSLCKYAYTTPQFPQKRATDQQKEPIIVNYVPFGEKAITMMVNLYQQTARVEAVIKGNILTLILEVLHVPLSRRHDKKSFTTWKLVVASFMSVLSCGIPLARQYPDDFQSMWPQLAESLDRLLFPNKVSTPSDGEFTKEQLIEDEAVDCQIVKFLKKEILSQSNSVPKEFVLKVVMLLTKGSVLSPAHDVIIKRGNEESLREEFAKACLETMLEFSLLDGLNAKENMVSTIENIGPSEELTGHLAVTAILFRFEDVIKQYVQDEMRSRQCPLARHRLSEISFVLKAISTLISSLKKASDKVSVSVWEQVINLYPHLISCSITNCSQISESLREALFQYHDLLKPPTNSPTTPP</sequence>
<feature type="domain" description="Mon2/Sec7/BIG1-like HUS" evidence="6">
    <location>
        <begin position="213"/>
        <end position="387"/>
    </location>
</feature>